<name>A0ABV9WFK8_9ACTN</name>
<dbReference type="RefSeq" id="WP_380128173.1">
    <property type="nucleotide sequence ID" value="NZ_JBHSIU010000128.1"/>
</dbReference>
<evidence type="ECO:0000256" key="1">
    <source>
        <dbReference type="SAM" id="MobiDB-lite"/>
    </source>
</evidence>
<evidence type="ECO:0000313" key="3">
    <source>
        <dbReference type="Proteomes" id="UP001595912"/>
    </source>
</evidence>
<proteinExistence type="predicted"/>
<accession>A0ABV9WFK8</accession>
<gene>
    <name evidence="2" type="ORF">ACFPIJ_58200</name>
</gene>
<evidence type="ECO:0000313" key="2">
    <source>
        <dbReference type="EMBL" id="MFC5007530.1"/>
    </source>
</evidence>
<feature type="compositionally biased region" description="Low complexity" evidence="1">
    <location>
        <begin position="284"/>
        <end position="296"/>
    </location>
</feature>
<dbReference type="EMBL" id="JBHSIU010000128">
    <property type="protein sequence ID" value="MFC5007530.1"/>
    <property type="molecule type" value="Genomic_DNA"/>
</dbReference>
<comment type="caution">
    <text evidence="2">The sequence shown here is derived from an EMBL/GenBank/DDBJ whole genome shotgun (WGS) entry which is preliminary data.</text>
</comment>
<sequence>MRRGRVWPRTALAAVRLAFQQLSCGPAPLALDCRGLPGMPQRPVVLAELRVLLLDEGMPRRVRDAVWRVLVTNAREEGPVWRLAVVGLALPGLRRVVTVYAASWRGDAGDRDAELLAGFLERLESVDVDQPRIVGRLLDAAERAVKAAMQRAIDQAAESAVRQDEARLAVGVRPPGSMPPQRPWDHPDWVLTRAVAAGVIGEEEWTLIARTRLEGCSLQSVAALLGVGPGLAATWRRRAELQLVAAIRSGELDFMLLVAPRRLDRLTAARASVQARRHRDHNSAAPAFAAAAPAAS</sequence>
<protein>
    <submittedName>
        <fullName evidence="2">Uncharacterized protein</fullName>
    </submittedName>
</protein>
<organism evidence="2 3">
    <name type="scientific">Dactylosporangium cerinum</name>
    <dbReference type="NCBI Taxonomy" id="1434730"/>
    <lineage>
        <taxon>Bacteria</taxon>
        <taxon>Bacillati</taxon>
        <taxon>Actinomycetota</taxon>
        <taxon>Actinomycetes</taxon>
        <taxon>Micromonosporales</taxon>
        <taxon>Micromonosporaceae</taxon>
        <taxon>Dactylosporangium</taxon>
    </lineage>
</organism>
<reference evidence="3" key="1">
    <citation type="journal article" date="2019" name="Int. J. Syst. Evol. Microbiol.">
        <title>The Global Catalogue of Microorganisms (GCM) 10K type strain sequencing project: providing services to taxonomists for standard genome sequencing and annotation.</title>
        <authorList>
            <consortium name="The Broad Institute Genomics Platform"/>
            <consortium name="The Broad Institute Genome Sequencing Center for Infectious Disease"/>
            <person name="Wu L."/>
            <person name="Ma J."/>
        </authorList>
    </citation>
    <scope>NUCLEOTIDE SEQUENCE [LARGE SCALE GENOMIC DNA]</scope>
    <source>
        <strain evidence="3">CGMCC 4.7152</strain>
    </source>
</reference>
<feature type="region of interest" description="Disordered" evidence="1">
    <location>
        <begin position="274"/>
        <end position="296"/>
    </location>
</feature>
<keyword evidence="3" id="KW-1185">Reference proteome</keyword>
<dbReference type="Proteomes" id="UP001595912">
    <property type="component" value="Unassembled WGS sequence"/>
</dbReference>